<proteinExistence type="predicted"/>
<dbReference type="GeneID" id="109781407"/>
<sequence>MDRAEGPPPRSADRAIQGQDAQGRLANGAQQSAAQQFRFWQDIPILVMVSMLAYFCFLELLLVTDLQSRAIAVSLPFSCVLGLLSSLIASTMVTKSYLWAYSSFQHVIVILFAYIFYNVLRVNAVLAVLLSSFTGFGIAISTNSLLVECMRWRSRRRSQRLAQGQPQPGNEGQHPGSGSNATSENSGDTQQQGQPPQSGVHIV</sequence>
<reference evidence="4" key="1">
    <citation type="journal article" date="2014" name="Science">
        <title>Ancient hybridizations among the ancestral genomes of bread wheat.</title>
        <authorList>
            <consortium name="International Wheat Genome Sequencing Consortium,"/>
            <person name="Marcussen T."/>
            <person name="Sandve S.R."/>
            <person name="Heier L."/>
            <person name="Spannagl M."/>
            <person name="Pfeifer M."/>
            <person name="Jakobsen K.S."/>
            <person name="Wulff B.B."/>
            <person name="Steuernagel B."/>
            <person name="Mayer K.F."/>
            <person name="Olsen O.A."/>
        </authorList>
    </citation>
    <scope>NUCLEOTIDE SEQUENCE [LARGE SCALE GENOMIC DNA]</scope>
    <source>
        <strain evidence="4">cv. AL8/78</strain>
    </source>
</reference>
<accession>A0A453SX90</accession>
<feature type="transmembrane region" description="Helical" evidence="2">
    <location>
        <begin position="97"/>
        <end position="117"/>
    </location>
</feature>
<dbReference type="AlphaFoldDB" id="A0A453SX90"/>
<reference evidence="4" key="2">
    <citation type="journal article" date="2017" name="Nat. Plants">
        <title>The Aegilops tauschii genome reveals multiple impacts of transposons.</title>
        <authorList>
            <person name="Zhao G."/>
            <person name="Zou C."/>
            <person name="Li K."/>
            <person name="Wang K."/>
            <person name="Li T."/>
            <person name="Gao L."/>
            <person name="Zhang X."/>
            <person name="Wang H."/>
            <person name="Yang Z."/>
            <person name="Liu X."/>
            <person name="Jiang W."/>
            <person name="Mao L."/>
            <person name="Kong X."/>
            <person name="Jiao Y."/>
            <person name="Jia J."/>
        </authorList>
    </citation>
    <scope>NUCLEOTIDE SEQUENCE [LARGE SCALE GENOMIC DNA]</scope>
    <source>
        <strain evidence="4">cv. AL8/78</strain>
    </source>
</reference>
<keyword evidence="2" id="KW-0812">Transmembrane</keyword>
<reference evidence="3" key="3">
    <citation type="journal article" date="2017" name="Nature">
        <title>Genome sequence of the progenitor of the wheat D genome Aegilops tauschii.</title>
        <authorList>
            <person name="Luo M.C."/>
            <person name="Gu Y.Q."/>
            <person name="Puiu D."/>
            <person name="Wang H."/>
            <person name="Twardziok S.O."/>
            <person name="Deal K.R."/>
            <person name="Huo N."/>
            <person name="Zhu T."/>
            <person name="Wang L."/>
            <person name="Wang Y."/>
            <person name="McGuire P.E."/>
            <person name="Liu S."/>
            <person name="Long H."/>
            <person name="Ramasamy R.K."/>
            <person name="Rodriguez J.C."/>
            <person name="Van S.L."/>
            <person name="Yuan L."/>
            <person name="Wang Z."/>
            <person name="Xia Z."/>
            <person name="Xiao L."/>
            <person name="Anderson O.D."/>
            <person name="Ouyang S."/>
            <person name="Liang Y."/>
            <person name="Zimin A.V."/>
            <person name="Pertea G."/>
            <person name="Qi P."/>
            <person name="Bennetzen J.L."/>
            <person name="Dai X."/>
            <person name="Dawson M.W."/>
            <person name="Muller H.G."/>
            <person name="Kugler K."/>
            <person name="Rivarola-Duarte L."/>
            <person name="Spannagl M."/>
            <person name="Mayer K.F.X."/>
            <person name="Lu F.H."/>
            <person name="Bevan M.W."/>
            <person name="Leroy P."/>
            <person name="Li P."/>
            <person name="You F.M."/>
            <person name="Sun Q."/>
            <person name="Liu Z."/>
            <person name="Lyons E."/>
            <person name="Wicker T."/>
            <person name="Salzberg S.L."/>
            <person name="Devos K.M."/>
            <person name="Dvorak J."/>
        </authorList>
    </citation>
    <scope>NUCLEOTIDE SEQUENCE [LARGE SCALE GENOMIC DNA]</scope>
    <source>
        <strain evidence="3">cv. AL8/78</strain>
    </source>
</reference>
<evidence type="ECO:0000256" key="2">
    <source>
        <dbReference type="SAM" id="Phobius"/>
    </source>
</evidence>
<reference evidence="3" key="4">
    <citation type="submission" date="2019-03" db="UniProtKB">
        <authorList>
            <consortium name="EnsemblPlants"/>
        </authorList>
    </citation>
    <scope>IDENTIFICATION</scope>
</reference>
<evidence type="ECO:0000256" key="1">
    <source>
        <dbReference type="SAM" id="MobiDB-lite"/>
    </source>
</evidence>
<dbReference type="Gramene" id="AET7Gv21134200.6">
    <property type="protein sequence ID" value="AET7Gv21134200.6"/>
    <property type="gene ID" value="AET7Gv21134200"/>
</dbReference>
<feature type="transmembrane region" description="Helical" evidence="2">
    <location>
        <begin position="45"/>
        <end position="64"/>
    </location>
</feature>
<feature type="transmembrane region" description="Helical" evidence="2">
    <location>
        <begin position="123"/>
        <end position="147"/>
    </location>
</feature>
<name>A0A453SX90_AEGTS</name>
<feature type="transmembrane region" description="Helical" evidence="2">
    <location>
        <begin position="70"/>
        <end position="90"/>
    </location>
</feature>
<dbReference type="KEGG" id="ats:109781407"/>
<dbReference type="Proteomes" id="UP000015105">
    <property type="component" value="Chromosome 7D"/>
</dbReference>
<feature type="region of interest" description="Disordered" evidence="1">
    <location>
        <begin position="158"/>
        <end position="203"/>
    </location>
</feature>
<dbReference type="PANTHER" id="PTHR46158:SF2">
    <property type="entry name" value="OS02G0165000 PROTEIN"/>
    <property type="match status" value="1"/>
</dbReference>
<evidence type="ECO:0000313" key="3">
    <source>
        <dbReference type="EnsemblPlants" id="AET7Gv21134200.6"/>
    </source>
</evidence>
<organism evidence="3 4">
    <name type="scientific">Aegilops tauschii subsp. strangulata</name>
    <name type="common">Goatgrass</name>
    <dbReference type="NCBI Taxonomy" id="200361"/>
    <lineage>
        <taxon>Eukaryota</taxon>
        <taxon>Viridiplantae</taxon>
        <taxon>Streptophyta</taxon>
        <taxon>Embryophyta</taxon>
        <taxon>Tracheophyta</taxon>
        <taxon>Spermatophyta</taxon>
        <taxon>Magnoliopsida</taxon>
        <taxon>Liliopsida</taxon>
        <taxon>Poales</taxon>
        <taxon>Poaceae</taxon>
        <taxon>BOP clade</taxon>
        <taxon>Pooideae</taxon>
        <taxon>Triticodae</taxon>
        <taxon>Triticeae</taxon>
        <taxon>Triticinae</taxon>
        <taxon>Aegilops</taxon>
    </lineage>
</organism>
<protein>
    <submittedName>
        <fullName evidence="3">Uncharacterized protein</fullName>
    </submittedName>
</protein>
<dbReference type="OrthoDB" id="1729781at2759"/>
<keyword evidence="4" id="KW-1185">Reference proteome</keyword>
<dbReference type="EnsemblPlants" id="AET7Gv21134200.6">
    <property type="protein sequence ID" value="AET7Gv21134200.6"/>
    <property type="gene ID" value="AET7Gv21134200"/>
</dbReference>
<reference evidence="3" key="5">
    <citation type="journal article" date="2021" name="G3 (Bethesda)">
        <title>Aegilops tauschii genome assembly Aet v5.0 features greater sequence contiguity and improved annotation.</title>
        <authorList>
            <person name="Wang L."/>
            <person name="Zhu T."/>
            <person name="Rodriguez J.C."/>
            <person name="Deal K.R."/>
            <person name="Dubcovsky J."/>
            <person name="McGuire P.E."/>
            <person name="Lux T."/>
            <person name="Spannagl M."/>
            <person name="Mayer K.F.X."/>
            <person name="Baldrich P."/>
            <person name="Meyers B.C."/>
            <person name="Huo N."/>
            <person name="Gu Y.Q."/>
            <person name="Zhou H."/>
            <person name="Devos K.M."/>
            <person name="Bennetzen J.L."/>
            <person name="Unver T."/>
            <person name="Budak H."/>
            <person name="Gulick P.J."/>
            <person name="Galiba G."/>
            <person name="Kalapos B."/>
            <person name="Nelson D.R."/>
            <person name="Li P."/>
            <person name="You F.M."/>
            <person name="Luo M.C."/>
            <person name="Dvorak J."/>
        </authorList>
    </citation>
    <scope>NUCLEOTIDE SEQUENCE [LARGE SCALE GENOMIC DNA]</scope>
    <source>
        <strain evidence="3">cv. AL8/78</strain>
    </source>
</reference>
<dbReference type="PANTHER" id="PTHR46158">
    <property type="entry name" value="OS02G0165000 PROTEIN"/>
    <property type="match status" value="1"/>
</dbReference>
<keyword evidence="2" id="KW-0472">Membrane</keyword>
<dbReference type="RefSeq" id="XP_020195598.1">
    <property type="nucleotide sequence ID" value="XM_020340009.4"/>
</dbReference>
<evidence type="ECO:0000313" key="4">
    <source>
        <dbReference type="Proteomes" id="UP000015105"/>
    </source>
</evidence>
<keyword evidence="2" id="KW-1133">Transmembrane helix</keyword>
<feature type="compositionally biased region" description="Polar residues" evidence="1">
    <location>
        <begin position="161"/>
        <end position="197"/>
    </location>
</feature>